<dbReference type="InterPro" id="IPR008482">
    <property type="entry name" value="DUF763"/>
</dbReference>
<dbReference type="EMBL" id="FZMP01000047">
    <property type="protein sequence ID" value="SNQ59918.1"/>
    <property type="molecule type" value="Genomic_DNA"/>
</dbReference>
<dbReference type="PANTHER" id="PTHR38597:SF1">
    <property type="entry name" value="BLL3834 PROTEIN"/>
    <property type="match status" value="1"/>
</dbReference>
<gene>
    <name evidence="1" type="ORF">MNV_1400018</name>
</gene>
<name>A0A284VKY3_9EURY</name>
<organism evidence="1 2">
    <name type="scientific">Candidatus Methanoperedens nitratireducens</name>
    <dbReference type="NCBI Taxonomy" id="1392998"/>
    <lineage>
        <taxon>Archaea</taxon>
        <taxon>Methanobacteriati</taxon>
        <taxon>Methanobacteriota</taxon>
        <taxon>Stenosarchaea group</taxon>
        <taxon>Methanomicrobia</taxon>
        <taxon>Methanosarcinales</taxon>
        <taxon>ANME-2 cluster</taxon>
        <taxon>Candidatus Methanoperedentaceae</taxon>
        <taxon>Candidatus Methanoperedens</taxon>
    </lineage>
</organism>
<proteinExistence type="predicted"/>
<evidence type="ECO:0000313" key="2">
    <source>
        <dbReference type="Proteomes" id="UP000218615"/>
    </source>
</evidence>
<reference evidence="2" key="1">
    <citation type="submission" date="2017-06" db="EMBL/GenBank/DDBJ databases">
        <authorList>
            <person name="Cremers G."/>
        </authorList>
    </citation>
    <scope>NUCLEOTIDE SEQUENCE [LARGE SCALE GENOMIC DNA]</scope>
</reference>
<dbReference type="Proteomes" id="UP000218615">
    <property type="component" value="Unassembled WGS sequence"/>
</dbReference>
<protein>
    <submittedName>
        <fullName evidence="1">Uncharacterized protein</fullName>
    </submittedName>
</protein>
<dbReference type="RefSeq" id="WP_394336530.1">
    <property type="nucleotide sequence ID" value="NZ_FZMP01000047.1"/>
</dbReference>
<evidence type="ECO:0000313" key="1">
    <source>
        <dbReference type="EMBL" id="SNQ59918.1"/>
    </source>
</evidence>
<accession>A0A284VKY3</accession>
<dbReference type="AlphaFoldDB" id="A0A284VKY3"/>
<keyword evidence="2" id="KW-1185">Reference proteome</keyword>
<dbReference type="Pfam" id="PF05559">
    <property type="entry name" value="DUF763"/>
    <property type="match status" value="1"/>
</dbReference>
<sequence length="51" mass="6035">MAAKVDTSCIQDGYELYHHCFFFTEKGEWAVVQQGMNNEYARRYHWLSDSA</sequence>
<dbReference type="PANTHER" id="PTHR38597">
    <property type="entry name" value="BLL3834 PROTEIN"/>
    <property type="match status" value="1"/>
</dbReference>